<dbReference type="AlphaFoldDB" id="A0A132BCP3"/>
<evidence type="ECO:0000313" key="3">
    <source>
        <dbReference type="Proteomes" id="UP000070700"/>
    </source>
</evidence>
<gene>
    <name evidence="2" type="ORF">LY89DRAFT_690438</name>
</gene>
<dbReference type="Proteomes" id="UP000070700">
    <property type="component" value="Unassembled WGS sequence"/>
</dbReference>
<dbReference type="GeneID" id="28825827"/>
<dbReference type="InParanoid" id="A0A132BCP3"/>
<dbReference type="KEGG" id="psco:LY89DRAFT_690438"/>
<keyword evidence="3" id="KW-1185">Reference proteome</keyword>
<evidence type="ECO:0000256" key="1">
    <source>
        <dbReference type="SAM" id="MobiDB-lite"/>
    </source>
</evidence>
<reference evidence="2 3" key="1">
    <citation type="submission" date="2015-10" db="EMBL/GenBank/DDBJ databases">
        <title>Full genome of DAOMC 229536 Phialocephala scopiformis, a fungal endophyte of spruce producing the potent anti-insectan compound rugulosin.</title>
        <authorList>
            <consortium name="DOE Joint Genome Institute"/>
            <person name="Walker A.K."/>
            <person name="Frasz S.L."/>
            <person name="Seifert K.A."/>
            <person name="Miller J.D."/>
            <person name="Mondo S.J."/>
            <person name="Labutti K."/>
            <person name="Lipzen A."/>
            <person name="Dockter R."/>
            <person name="Kennedy M."/>
            <person name="Grigoriev I.V."/>
            <person name="Spatafora J.W."/>
        </authorList>
    </citation>
    <scope>NUCLEOTIDE SEQUENCE [LARGE SCALE GENOMIC DNA]</scope>
    <source>
        <strain evidence="2 3">CBS 120377</strain>
    </source>
</reference>
<accession>A0A132BCP3</accession>
<protein>
    <submittedName>
        <fullName evidence="2">Uncharacterized protein</fullName>
    </submittedName>
</protein>
<dbReference type="RefSeq" id="XP_018063782.1">
    <property type="nucleotide sequence ID" value="XM_018216101.1"/>
</dbReference>
<feature type="region of interest" description="Disordered" evidence="1">
    <location>
        <begin position="36"/>
        <end position="93"/>
    </location>
</feature>
<feature type="compositionally biased region" description="Basic and acidic residues" evidence="1">
    <location>
        <begin position="75"/>
        <end position="86"/>
    </location>
</feature>
<sequence>MQSRLATNRPGHSNPSLESLPFPIILPMHFASNTMSSCSPSLNLHPLPPTPPDLQGTPQRLQGLSPFPSLPSKHAHPEDSLSRTDHPVPVPDLIIPRSRNATLQFL</sequence>
<name>A0A132BCP3_MOLSC</name>
<dbReference type="EMBL" id="KQ947432">
    <property type="protein sequence ID" value="KUJ09427.1"/>
    <property type="molecule type" value="Genomic_DNA"/>
</dbReference>
<proteinExistence type="predicted"/>
<organism evidence="2 3">
    <name type="scientific">Mollisia scopiformis</name>
    <name type="common">Conifer needle endophyte fungus</name>
    <name type="synonym">Phialocephala scopiformis</name>
    <dbReference type="NCBI Taxonomy" id="149040"/>
    <lineage>
        <taxon>Eukaryota</taxon>
        <taxon>Fungi</taxon>
        <taxon>Dikarya</taxon>
        <taxon>Ascomycota</taxon>
        <taxon>Pezizomycotina</taxon>
        <taxon>Leotiomycetes</taxon>
        <taxon>Helotiales</taxon>
        <taxon>Mollisiaceae</taxon>
        <taxon>Mollisia</taxon>
    </lineage>
</organism>
<evidence type="ECO:0000313" key="2">
    <source>
        <dbReference type="EMBL" id="KUJ09427.1"/>
    </source>
</evidence>